<dbReference type="Proteomes" id="UP000694700">
    <property type="component" value="Unplaced"/>
</dbReference>
<dbReference type="Gene3D" id="1.10.8.270">
    <property type="entry name" value="putative rabgap domain of human tbc1 domain family member 14 like domains"/>
    <property type="match status" value="1"/>
</dbReference>
<organism evidence="3 4">
    <name type="scientific">Cyprinus carpio</name>
    <name type="common">Common carp</name>
    <dbReference type="NCBI Taxonomy" id="7962"/>
    <lineage>
        <taxon>Eukaryota</taxon>
        <taxon>Metazoa</taxon>
        <taxon>Chordata</taxon>
        <taxon>Craniata</taxon>
        <taxon>Vertebrata</taxon>
        <taxon>Euteleostomi</taxon>
        <taxon>Actinopterygii</taxon>
        <taxon>Neopterygii</taxon>
        <taxon>Teleostei</taxon>
        <taxon>Ostariophysi</taxon>
        <taxon>Cypriniformes</taxon>
        <taxon>Cyprinidae</taxon>
        <taxon>Cyprininae</taxon>
        <taxon>Cyprinus</taxon>
    </lineage>
</organism>
<dbReference type="Pfam" id="PF00566">
    <property type="entry name" value="RabGAP-TBC"/>
    <property type="match status" value="1"/>
</dbReference>
<dbReference type="InterPro" id="IPR035969">
    <property type="entry name" value="Rab-GAP_TBC_sf"/>
</dbReference>
<dbReference type="AlphaFoldDB" id="A0A8C1XA31"/>
<reference evidence="3" key="1">
    <citation type="submission" date="2025-08" db="UniProtKB">
        <authorList>
            <consortium name="Ensembl"/>
        </authorList>
    </citation>
    <scope>IDENTIFICATION</scope>
</reference>
<evidence type="ECO:0000259" key="2">
    <source>
        <dbReference type="PROSITE" id="PS50086"/>
    </source>
</evidence>
<dbReference type="Gene3D" id="1.10.472.80">
    <property type="entry name" value="Ypt/Rab-GAP domain of gyp1p, domain 3"/>
    <property type="match status" value="1"/>
</dbReference>
<accession>A0A8C1XA31</accession>
<evidence type="ECO:0000256" key="1">
    <source>
        <dbReference type="ARBA" id="ARBA00022468"/>
    </source>
</evidence>
<protein>
    <submittedName>
        <fullName evidence="3">Si:dkey-238d18.4</fullName>
    </submittedName>
</protein>
<evidence type="ECO:0000313" key="3">
    <source>
        <dbReference type="Ensembl" id="ENSCCRP00015079174.1"/>
    </source>
</evidence>
<evidence type="ECO:0000313" key="4">
    <source>
        <dbReference type="Proteomes" id="UP000694700"/>
    </source>
</evidence>
<dbReference type="Ensembl" id="ENSCCRT00015081770.1">
    <property type="protein sequence ID" value="ENSCCRP00015079174.1"/>
    <property type="gene ID" value="ENSCCRG00015032057.1"/>
</dbReference>
<dbReference type="GO" id="GO:0005096">
    <property type="term" value="F:GTPase activator activity"/>
    <property type="evidence" value="ECO:0007669"/>
    <property type="project" value="UniProtKB-KW"/>
</dbReference>
<dbReference type="SUPFAM" id="SSF47923">
    <property type="entry name" value="Ypt/Rab-GAP domain of gyp1p"/>
    <property type="match status" value="2"/>
</dbReference>
<proteinExistence type="predicted"/>
<dbReference type="PROSITE" id="PS50086">
    <property type="entry name" value="TBC_RABGAP"/>
    <property type="match status" value="1"/>
</dbReference>
<keyword evidence="1" id="KW-0343">GTPase activation</keyword>
<dbReference type="PANTHER" id="PTHR22957:SF466">
    <property type="entry name" value="SI:DKEY-238D18.4"/>
    <property type="match status" value="1"/>
</dbReference>
<name>A0A8C1XA31_CYPCA</name>
<dbReference type="InterPro" id="IPR000195">
    <property type="entry name" value="Rab-GAP-TBC_dom"/>
</dbReference>
<sequence>NEGLGNLLVLRDILITYAAYHPGTYAQGMNDLCSRFLEVLHSEVDTYWSFSCYMEKFSKDFCADGLYRKMGEFPNRLDLLEAALLKELDPQLHSHLVTDNMEKITFCHRWLLLAFQREFEHSDALRLFEILSCDHLELISQQVDRARYQERLARKYSLGKKP</sequence>
<feature type="domain" description="Rab-GAP TBC" evidence="2">
    <location>
        <begin position="1"/>
        <end position="135"/>
    </location>
</feature>
<dbReference type="PANTHER" id="PTHR22957">
    <property type="entry name" value="TBC1 DOMAIN FAMILY MEMBER GTPASE-ACTIVATING PROTEIN"/>
    <property type="match status" value="1"/>
</dbReference>